<dbReference type="PROSITE" id="PS00822">
    <property type="entry name" value="CYTO_HEME_LYASE_2"/>
    <property type="match status" value="1"/>
</dbReference>
<dbReference type="GeneID" id="62194311"/>
<dbReference type="KEGG" id="bnn:FOA43_000910"/>
<accession>A0A875RY44</accession>
<proteinExistence type="inferred from homology"/>
<keyword evidence="5 10" id="KW-0999">Mitochondrion inner membrane</keyword>
<gene>
    <name evidence="11" type="ORF">FOA43_000910</name>
</gene>
<evidence type="ECO:0000256" key="1">
    <source>
        <dbReference type="ARBA" id="ARBA00004273"/>
    </source>
</evidence>
<dbReference type="OrthoDB" id="4243at2759"/>
<keyword evidence="8 10" id="KW-0472">Membrane</keyword>
<comment type="similarity">
    <text evidence="2 10">Belongs to the cytochrome c-type heme lyase family.</text>
</comment>
<evidence type="ECO:0000256" key="2">
    <source>
        <dbReference type="ARBA" id="ARBA00007255"/>
    </source>
</evidence>
<dbReference type="PANTHER" id="PTHR12743:SF0">
    <property type="entry name" value="HOLOCYTOCHROME C-TYPE SYNTHASE"/>
    <property type="match status" value="1"/>
</dbReference>
<organism evidence="11 12">
    <name type="scientific">Eeniella nana</name>
    <name type="common">Yeast</name>
    <name type="synonym">Brettanomyces nanus</name>
    <dbReference type="NCBI Taxonomy" id="13502"/>
    <lineage>
        <taxon>Eukaryota</taxon>
        <taxon>Fungi</taxon>
        <taxon>Dikarya</taxon>
        <taxon>Ascomycota</taxon>
        <taxon>Saccharomycotina</taxon>
        <taxon>Pichiomycetes</taxon>
        <taxon>Pichiales</taxon>
        <taxon>Pichiaceae</taxon>
        <taxon>Brettanomyces</taxon>
    </lineage>
</organism>
<evidence type="ECO:0000256" key="8">
    <source>
        <dbReference type="ARBA" id="ARBA00023136"/>
    </source>
</evidence>
<keyword evidence="4 10" id="KW-0479">Metal-binding</keyword>
<dbReference type="InterPro" id="IPR000511">
    <property type="entry name" value="Holocyt_c/c1_synthase"/>
</dbReference>
<dbReference type="PANTHER" id="PTHR12743">
    <property type="entry name" value="CYTOCHROME C1 HEME LYASE"/>
    <property type="match status" value="1"/>
</dbReference>
<dbReference type="EC" id="4.4.1.17" evidence="10"/>
<evidence type="ECO:0000313" key="11">
    <source>
        <dbReference type="EMBL" id="QPG73598.1"/>
    </source>
</evidence>
<dbReference type="GO" id="GO:0046872">
    <property type="term" value="F:metal ion binding"/>
    <property type="evidence" value="ECO:0007669"/>
    <property type="project" value="UniProtKB-KW"/>
</dbReference>
<dbReference type="Pfam" id="PF01265">
    <property type="entry name" value="Cyto_heme_lyase"/>
    <property type="match status" value="1"/>
</dbReference>
<comment type="catalytic activity">
    <reaction evidence="10">
        <text>holo-[cytochrome c] = apo-[cytochrome c] + heme b</text>
        <dbReference type="Rhea" id="RHEA:22648"/>
        <dbReference type="Rhea" id="RHEA-COMP:10725"/>
        <dbReference type="Rhea" id="RHEA-COMP:10726"/>
        <dbReference type="ChEBI" id="CHEBI:29950"/>
        <dbReference type="ChEBI" id="CHEBI:60344"/>
        <dbReference type="ChEBI" id="CHEBI:83739"/>
        <dbReference type="EC" id="4.4.1.17"/>
    </reaction>
</comment>
<keyword evidence="12" id="KW-1185">Reference proteome</keyword>
<keyword evidence="6 10" id="KW-0408">Iron</keyword>
<evidence type="ECO:0000313" key="12">
    <source>
        <dbReference type="Proteomes" id="UP000662931"/>
    </source>
</evidence>
<dbReference type="GO" id="GO:0005743">
    <property type="term" value="C:mitochondrial inner membrane"/>
    <property type="evidence" value="ECO:0007669"/>
    <property type="project" value="UniProtKB-SubCell"/>
</dbReference>
<dbReference type="AlphaFoldDB" id="A0A875RY44"/>
<dbReference type="GO" id="GO:0004408">
    <property type="term" value="F:holocytochrome-c synthase activity"/>
    <property type="evidence" value="ECO:0007669"/>
    <property type="project" value="UniProtKB-EC"/>
</dbReference>
<sequence length="291" mass="33457">MSSSEGKCPIDEKTREIWLEKARAAKANKALSPELLKHIQIHDGINPTMPEGDKTGTSFSWMSLFWANPRVDDNSTDFISRTDEVCPVSDKDKRLSTVTANYEAVESCSSENMNELEAVDELDVSKGELSDQRQISSIPRTGEDSNWIYPSQKQFYKAMKRKQWEPESEDMKTVVPLHNLVNEVAWDYIQQWEEGQGGLECGGIKLTSFKGNSHKLTPRALFRHYVFGHELPFDRHDWTIDRCGKNVDYVIDFYSKTQEKGAEPTFYLDVRPKLNSVEGWRLRVVKALERK</sequence>
<name>A0A875RY44_EENNA</name>
<dbReference type="Proteomes" id="UP000662931">
    <property type="component" value="Chromosome 1"/>
</dbReference>
<evidence type="ECO:0000256" key="5">
    <source>
        <dbReference type="ARBA" id="ARBA00022792"/>
    </source>
</evidence>
<comment type="function">
    <text evidence="10">Lyase that catalyzes the covalent linking of the heme group to the cytochrome C apoprotein to produce the mature functional cytochrome.</text>
</comment>
<evidence type="ECO:0000256" key="10">
    <source>
        <dbReference type="RuleBase" id="RU363130"/>
    </source>
</evidence>
<evidence type="ECO:0000256" key="7">
    <source>
        <dbReference type="ARBA" id="ARBA00023128"/>
    </source>
</evidence>
<dbReference type="EMBL" id="CP064812">
    <property type="protein sequence ID" value="QPG73598.1"/>
    <property type="molecule type" value="Genomic_DNA"/>
</dbReference>
<reference evidence="11" key="1">
    <citation type="submission" date="2020-10" db="EMBL/GenBank/DDBJ databases">
        <authorList>
            <person name="Roach M.J.R."/>
        </authorList>
    </citation>
    <scope>NUCLEOTIDE SEQUENCE</scope>
    <source>
        <strain evidence="11">CBS 1945</strain>
    </source>
</reference>
<evidence type="ECO:0000256" key="3">
    <source>
        <dbReference type="ARBA" id="ARBA00022617"/>
    </source>
</evidence>
<comment type="subcellular location">
    <subcellularLocation>
        <location evidence="1 10">Mitochondrion inner membrane</location>
    </subcellularLocation>
</comment>
<evidence type="ECO:0000256" key="9">
    <source>
        <dbReference type="ARBA" id="ARBA00023239"/>
    </source>
</evidence>
<keyword evidence="9 10" id="KW-0456">Lyase</keyword>
<keyword evidence="7 10" id="KW-0496">Mitochondrion</keyword>
<evidence type="ECO:0000256" key="4">
    <source>
        <dbReference type="ARBA" id="ARBA00022723"/>
    </source>
</evidence>
<dbReference type="RefSeq" id="XP_038777163.1">
    <property type="nucleotide sequence ID" value="XM_038921235.1"/>
</dbReference>
<protein>
    <recommendedName>
        <fullName evidence="10">Holocytochrome c-type synthase</fullName>
        <ecNumber evidence="10">4.4.1.17</ecNumber>
    </recommendedName>
</protein>
<keyword evidence="3 10" id="KW-0349">Heme</keyword>
<evidence type="ECO:0000256" key="6">
    <source>
        <dbReference type="ARBA" id="ARBA00023004"/>
    </source>
</evidence>